<dbReference type="RefSeq" id="WP_069694707.1">
    <property type="nucleotide sequence ID" value="NZ_CP014574.1"/>
</dbReference>
<dbReference type="GeneID" id="79886322"/>
<dbReference type="Proteomes" id="UP001163293">
    <property type="component" value="Chromosome"/>
</dbReference>
<dbReference type="GO" id="GO:0043565">
    <property type="term" value="F:sequence-specific DNA binding"/>
    <property type="evidence" value="ECO:0007669"/>
    <property type="project" value="InterPro"/>
</dbReference>
<feature type="domain" description="Transcription regulator AsnC/Lrp ligand binding" evidence="4">
    <location>
        <begin position="69"/>
        <end position="138"/>
    </location>
</feature>
<keyword evidence="7" id="KW-1185">Reference proteome</keyword>
<evidence type="ECO:0000259" key="4">
    <source>
        <dbReference type="Pfam" id="PF01037"/>
    </source>
</evidence>
<evidence type="ECO:0000259" key="5">
    <source>
        <dbReference type="Pfam" id="PF13404"/>
    </source>
</evidence>
<dbReference type="InterPro" id="IPR019887">
    <property type="entry name" value="Tscrpt_reg_AsnC/Lrp_C"/>
</dbReference>
<evidence type="ECO:0000256" key="1">
    <source>
        <dbReference type="ARBA" id="ARBA00023015"/>
    </source>
</evidence>
<proteinExistence type="predicted"/>
<dbReference type="InterPro" id="IPR000485">
    <property type="entry name" value="AsnC-type_HTH_dom"/>
</dbReference>
<evidence type="ECO:0000256" key="3">
    <source>
        <dbReference type="ARBA" id="ARBA00023163"/>
    </source>
</evidence>
<dbReference type="InterPro" id="IPR011008">
    <property type="entry name" value="Dimeric_a/b-barrel"/>
</dbReference>
<reference evidence="6" key="1">
    <citation type="submission" date="2022-07" db="EMBL/GenBank/DDBJ databases">
        <authorList>
            <person name="Wu T."/>
        </authorList>
    </citation>
    <scope>NUCLEOTIDE SEQUENCE</scope>
    <source>
        <strain evidence="6">SD-1</strain>
    </source>
</reference>
<dbReference type="GO" id="GO:0043200">
    <property type="term" value="P:response to amino acid"/>
    <property type="evidence" value="ECO:0007669"/>
    <property type="project" value="TreeGrafter"/>
</dbReference>
<organism evidence="6 7">
    <name type="scientific">Paenarthrobacter ureafaciens</name>
    <dbReference type="NCBI Taxonomy" id="37931"/>
    <lineage>
        <taxon>Bacteria</taxon>
        <taxon>Bacillati</taxon>
        <taxon>Actinomycetota</taxon>
        <taxon>Actinomycetes</taxon>
        <taxon>Micrococcales</taxon>
        <taxon>Micrococcaceae</taxon>
        <taxon>Paenarthrobacter</taxon>
    </lineage>
</organism>
<dbReference type="InterPro" id="IPR036388">
    <property type="entry name" value="WH-like_DNA-bd_sf"/>
</dbReference>
<keyword evidence="3" id="KW-0804">Transcription</keyword>
<dbReference type="EMBL" id="CP101185">
    <property type="protein sequence ID" value="UYV98346.1"/>
    <property type="molecule type" value="Genomic_DNA"/>
</dbReference>
<dbReference type="GO" id="GO:0005829">
    <property type="term" value="C:cytosol"/>
    <property type="evidence" value="ECO:0007669"/>
    <property type="project" value="TreeGrafter"/>
</dbReference>
<accession>A0AAX3EJN8</accession>
<name>A0AAX3EJN8_PAEUR</name>
<sequence>MQDFDFDERDLRLLHALQVRPRAPWTALAPVVGADAVTLARRWNVLQDRGLAWMTSYKGSGARFVGAIIDVTCAPSMMSAVIQGLVRDREVVSVDQTAGARDLILTVFCSTDAELSTFLLDRIPAVEGITSTRTHRVTRMITDARKWRLRSLATDEVRALERAVPLPTPRASAVSAEVEKDLAGILLMDGRTSVADLARLLRISPTRAKTALANVLGSQRVVVRLELARTSSPWPVCVWYFLSAPASKVDLVAASLAGLNEARLVVTTGGTHSIAMAVWLRGVEDMAVLERQLGEQLPYVEIADRSIVLRTPKHMGKRLDTDGRRIIQEI</sequence>
<dbReference type="PANTHER" id="PTHR30154">
    <property type="entry name" value="LEUCINE-RESPONSIVE REGULATORY PROTEIN"/>
    <property type="match status" value="1"/>
</dbReference>
<dbReference type="Pfam" id="PF13404">
    <property type="entry name" value="HTH_AsnC-type"/>
    <property type="match status" value="1"/>
</dbReference>
<keyword evidence="1" id="KW-0805">Transcription regulation</keyword>
<evidence type="ECO:0000256" key="2">
    <source>
        <dbReference type="ARBA" id="ARBA00023125"/>
    </source>
</evidence>
<dbReference type="AlphaFoldDB" id="A0AAX3EJN8"/>
<dbReference type="Pfam" id="PF01037">
    <property type="entry name" value="AsnC_trans_reg"/>
    <property type="match status" value="1"/>
</dbReference>
<protein>
    <submittedName>
        <fullName evidence="6">Lrp/AsnC family transcriptional regulator</fullName>
    </submittedName>
</protein>
<keyword evidence="2" id="KW-0238">DNA-binding</keyword>
<feature type="domain" description="HTH asnC-type" evidence="5">
    <location>
        <begin position="7"/>
        <end position="44"/>
    </location>
</feature>
<dbReference type="SUPFAM" id="SSF54909">
    <property type="entry name" value="Dimeric alpha+beta barrel"/>
    <property type="match status" value="1"/>
</dbReference>
<dbReference type="InterPro" id="IPR019888">
    <property type="entry name" value="Tscrpt_reg_AsnC-like"/>
</dbReference>
<dbReference type="Gene3D" id="1.10.10.10">
    <property type="entry name" value="Winged helix-like DNA-binding domain superfamily/Winged helix DNA-binding domain"/>
    <property type="match status" value="1"/>
</dbReference>
<dbReference type="Gene3D" id="3.30.70.920">
    <property type="match status" value="1"/>
</dbReference>
<gene>
    <name evidence="6" type="ORF">NL394_03680</name>
</gene>
<dbReference type="SMART" id="SM00344">
    <property type="entry name" value="HTH_ASNC"/>
    <property type="match status" value="1"/>
</dbReference>
<evidence type="ECO:0000313" key="7">
    <source>
        <dbReference type="Proteomes" id="UP001163293"/>
    </source>
</evidence>
<dbReference type="PANTHER" id="PTHR30154:SF34">
    <property type="entry name" value="TRANSCRIPTIONAL REGULATOR AZLB"/>
    <property type="match status" value="1"/>
</dbReference>
<evidence type="ECO:0000313" key="6">
    <source>
        <dbReference type="EMBL" id="UYV98346.1"/>
    </source>
</evidence>